<feature type="transmembrane region" description="Helical" evidence="1">
    <location>
        <begin position="125"/>
        <end position="150"/>
    </location>
</feature>
<dbReference type="Proteomes" id="UP001074446">
    <property type="component" value="Unassembled WGS sequence"/>
</dbReference>
<feature type="transmembrane region" description="Helical" evidence="1">
    <location>
        <begin position="80"/>
        <end position="105"/>
    </location>
</feature>
<feature type="transmembrane region" description="Helical" evidence="1">
    <location>
        <begin position="227"/>
        <end position="248"/>
    </location>
</feature>
<proteinExistence type="predicted"/>
<reference evidence="4" key="1">
    <citation type="submission" date="2022-12" db="EMBL/GenBank/DDBJ databases">
        <title>Reclassification of two methanogenic archaea species isolated from the Kolyma lowland permafrost.</title>
        <authorList>
            <person name="Trubitsyn V.E."/>
            <person name="Rivkina E.M."/>
            <person name="Shcherbakova V.A."/>
        </authorList>
    </citation>
    <scope>NUCLEOTIDE SEQUENCE</scope>
    <source>
        <strain evidence="3">M2</strain>
        <strain evidence="4">MK4</strain>
    </source>
</reference>
<accession>A0A9E4ZYE6</accession>
<feature type="transmembrane region" description="Helical" evidence="1">
    <location>
        <begin position="254"/>
        <end position="282"/>
    </location>
</feature>
<keyword evidence="1" id="KW-1133">Transmembrane helix</keyword>
<feature type="transmembrane region" description="Helical" evidence="1">
    <location>
        <begin position="162"/>
        <end position="182"/>
    </location>
</feature>
<comment type="caution">
    <text evidence="4">The sequence shown here is derived from an EMBL/GenBank/DDBJ whole genome shotgun (WGS) entry which is preliminary data.</text>
</comment>
<evidence type="ECO:0000259" key="2">
    <source>
        <dbReference type="Pfam" id="PF13248"/>
    </source>
</evidence>
<name>A0A9E4ZYE6_9EURY</name>
<sequence>MSYIICDKCGGYYELQPGESPDDFDSKCECGGTLKYVQSLNDDNLQKTCSNCGSLIEDSDEICPSCGFRLEESYLSEKQLIFGFLWILSNVGVIAIMAIYFGWVLCMGVMTSIFKPMSGVSISSVIGIILFFFILTIFPVMAVIALIRRFKNKYLSMYEKKNLNWVAISIAFLVTIIIGIFGKHLSNIIFIGSYLANNQITMGPLFGGFIAGCIAGKSYINGLVNGGIPAGIAGFLGIILLIGGNLAAGQSFDAILLANLILGVVFFIFYFITGSIGGIIGAGIRKRISSPKNTAKEVS</sequence>
<feature type="domain" description="Putative zinc-ribbon" evidence="2">
    <location>
        <begin position="47"/>
        <end position="67"/>
    </location>
</feature>
<dbReference type="EMBL" id="JAPVES010000024">
    <property type="protein sequence ID" value="MCZ3371074.1"/>
    <property type="molecule type" value="Genomic_DNA"/>
</dbReference>
<keyword evidence="1" id="KW-0812">Transmembrane</keyword>
<organism evidence="4">
    <name type="scientific">Methanobacterium veterum</name>
    <dbReference type="NCBI Taxonomy" id="408577"/>
    <lineage>
        <taxon>Archaea</taxon>
        <taxon>Methanobacteriati</taxon>
        <taxon>Methanobacteriota</taxon>
        <taxon>Methanomada group</taxon>
        <taxon>Methanobacteria</taxon>
        <taxon>Methanobacteriales</taxon>
        <taxon>Methanobacteriaceae</taxon>
        <taxon>Methanobacterium</taxon>
    </lineage>
</organism>
<evidence type="ECO:0000313" key="3">
    <source>
        <dbReference type="EMBL" id="MCZ3365611.1"/>
    </source>
</evidence>
<evidence type="ECO:0000256" key="1">
    <source>
        <dbReference type="SAM" id="Phobius"/>
    </source>
</evidence>
<evidence type="ECO:0000313" key="4">
    <source>
        <dbReference type="EMBL" id="MCZ3371074.1"/>
    </source>
</evidence>
<dbReference type="InterPro" id="IPR059113">
    <property type="entry name" value="Znf_ribbon"/>
</dbReference>
<dbReference type="Pfam" id="PF17647">
    <property type="entry name" value="DUF5518"/>
    <property type="match status" value="1"/>
</dbReference>
<gene>
    <name evidence="4" type="ORF">O3H35_00330</name>
    <name evidence="3" type="ORF">O3H54_06920</name>
</gene>
<evidence type="ECO:0000313" key="5">
    <source>
        <dbReference type="Proteomes" id="UP001068021"/>
    </source>
</evidence>
<keyword evidence="5" id="KW-1185">Reference proteome</keyword>
<protein>
    <submittedName>
        <fullName evidence="4">Zinc ribbon domain-containing protein</fullName>
    </submittedName>
</protein>
<keyword evidence="1" id="KW-0472">Membrane</keyword>
<dbReference type="AlphaFoldDB" id="A0A9E4ZYE6"/>
<dbReference type="EMBL" id="JAPVER010000020">
    <property type="protein sequence ID" value="MCZ3365611.1"/>
    <property type="molecule type" value="Genomic_DNA"/>
</dbReference>
<dbReference type="Pfam" id="PF13248">
    <property type="entry name" value="Zn_ribbon_3"/>
    <property type="match status" value="1"/>
</dbReference>
<dbReference type="Proteomes" id="UP001068021">
    <property type="component" value="Unassembled WGS sequence"/>
</dbReference>
<dbReference type="InterPro" id="IPR040493">
    <property type="entry name" value="DUF5518"/>
</dbReference>
<dbReference type="RefSeq" id="WP_052375828.1">
    <property type="nucleotide sequence ID" value="NZ_JAPVER010000020.1"/>
</dbReference>